<evidence type="ECO:0000313" key="5">
    <source>
        <dbReference type="Proteomes" id="UP000324800"/>
    </source>
</evidence>
<sequence length="189" mass="21514">MSTSLENLFKARHSCRKFDANKPVEREKIEKILDAARLAPSARNGQPWFFHVVLNKEINHALGKELQDIHSKNDPSIIKRSKDSGLQESIFYDAPVVIYAFTTKNGMDSENFDLGLAFEAMSLEAENLKLGNVIEIMPRIISEEAVLKRLDVPKDQFFYANIAIGYRASDAPIPPKTRKELKEIAKFYE</sequence>
<dbReference type="EMBL" id="SNRW01007214">
    <property type="protein sequence ID" value="KAA6381626.1"/>
    <property type="molecule type" value="Genomic_DNA"/>
</dbReference>
<evidence type="ECO:0000256" key="1">
    <source>
        <dbReference type="ARBA" id="ARBA00007118"/>
    </source>
</evidence>
<comment type="similarity">
    <text evidence="1">Belongs to the nitroreductase family.</text>
</comment>
<dbReference type="Proteomes" id="UP000324800">
    <property type="component" value="Unassembled WGS sequence"/>
</dbReference>
<dbReference type="GO" id="GO:0016491">
    <property type="term" value="F:oxidoreductase activity"/>
    <property type="evidence" value="ECO:0007669"/>
    <property type="project" value="UniProtKB-KW"/>
</dbReference>
<gene>
    <name evidence="4" type="ORF">EZS28_022847</name>
</gene>
<dbReference type="PANTHER" id="PTHR43673">
    <property type="entry name" value="NAD(P)H NITROREDUCTASE YDGI-RELATED"/>
    <property type="match status" value="1"/>
</dbReference>
<dbReference type="Pfam" id="PF00881">
    <property type="entry name" value="Nitroreductase"/>
    <property type="match status" value="1"/>
</dbReference>
<name>A0A5J4VH13_9EUKA</name>
<dbReference type="AlphaFoldDB" id="A0A5J4VH13"/>
<dbReference type="InterPro" id="IPR000415">
    <property type="entry name" value="Nitroreductase-like"/>
</dbReference>
<keyword evidence="2" id="KW-0560">Oxidoreductase</keyword>
<comment type="caution">
    <text evidence="4">The sequence shown here is derived from an EMBL/GenBank/DDBJ whole genome shotgun (WGS) entry which is preliminary data.</text>
</comment>
<evidence type="ECO:0000259" key="3">
    <source>
        <dbReference type="Pfam" id="PF00881"/>
    </source>
</evidence>
<dbReference type="OrthoDB" id="41362at2759"/>
<feature type="domain" description="Nitroreductase" evidence="3">
    <location>
        <begin position="10"/>
        <end position="166"/>
    </location>
</feature>
<proteinExistence type="inferred from homology"/>
<reference evidence="4 5" key="1">
    <citation type="submission" date="2019-03" db="EMBL/GenBank/DDBJ databases">
        <title>Single cell metagenomics reveals metabolic interactions within the superorganism composed of flagellate Streblomastix strix and complex community of Bacteroidetes bacteria on its surface.</title>
        <authorList>
            <person name="Treitli S.C."/>
            <person name="Kolisko M."/>
            <person name="Husnik F."/>
            <person name="Keeling P."/>
            <person name="Hampl V."/>
        </authorList>
    </citation>
    <scope>NUCLEOTIDE SEQUENCE [LARGE SCALE GENOMIC DNA]</scope>
    <source>
        <strain evidence="4">ST1C</strain>
    </source>
</reference>
<dbReference type="InterPro" id="IPR029479">
    <property type="entry name" value="Nitroreductase"/>
</dbReference>
<dbReference type="PANTHER" id="PTHR43673:SF10">
    <property type="entry name" value="NADH DEHYDROGENASE_NAD(P)H NITROREDUCTASE XCC3605-RELATED"/>
    <property type="match status" value="1"/>
</dbReference>
<protein>
    <submittedName>
        <fullName evidence="4">Putative nitroreductase family protein</fullName>
    </submittedName>
</protein>
<evidence type="ECO:0000256" key="2">
    <source>
        <dbReference type="ARBA" id="ARBA00023002"/>
    </source>
</evidence>
<accession>A0A5J4VH13</accession>
<organism evidence="4 5">
    <name type="scientific">Streblomastix strix</name>
    <dbReference type="NCBI Taxonomy" id="222440"/>
    <lineage>
        <taxon>Eukaryota</taxon>
        <taxon>Metamonada</taxon>
        <taxon>Preaxostyla</taxon>
        <taxon>Oxymonadida</taxon>
        <taxon>Streblomastigidae</taxon>
        <taxon>Streblomastix</taxon>
    </lineage>
</organism>
<dbReference type="Gene3D" id="3.40.109.10">
    <property type="entry name" value="NADH Oxidase"/>
    <property type="match status" value="1"/>
</dbReference>
<evidence type="ECO:0000313" key="4">
    <source>
        <dbReference type="EMBL" id="KAA6381626.1"/>
    </source>
</evidence>
<dbReference type="SUPFAM" id="SSF55469">
    <property type="entry name" value="FMN-dependent nitroreductase-like"/>
    <property type="match status" value="1"/>
</dbReference>